<dbReference type="EMBL" id="QMEB01000035">
    <property type="protein sequence ID" value="NMG19200.1"/>
    <property type="molecule type" value="Genomic_DNA"/>
</dbReference>
<dbReference type="Proteomes" id="UP000718564">
    <property type="component" value="Unassembled WGS sequence"/>
</dbReference>
<keyword evidence="1" id="KW-0812">Transmembrane</keyword>
<gene>
    <name evidence="2" type="ORF">DP116_06955</name>
</gene>
<keyword evidence="1" id="KW-1133">Transmembrane helix</keyword>
<reference evidence="2 3" key="1">
    <citation type="submission" date="2018-06" db="EMBL/GenBank/DDBJ databases">
        <title>Comparative genomics of Brasilonema spp. strains.</title>
        <authorList>
            <person name="Alvarenga D.O."/>
            <person name="Fiore M.F."/>
            <person name="Varani A.M."/>
        </authorList>
    </citation>
    <scope>NUCLEOTIDE SEQUENCE [LARGE SCALE GENOMIC DNA]</scope>
    <source>
        <strain evidence="2 3">SPC951</strain>
    </source>
</reference>
<evidence type="ECO:0000256" key="1">
    <source>
        <dbReference type="SAM" id="Phobius"/>
    </source>
</evidence>
<name>A0ABX1P4A4_9CYAN</name>
<evidence type="ECO:0000313" key="2">
    <source>
        <dbReference type="EMBL" id="NMG19200.1"/>
    </source>
</evidence>
<accession>A0ABX1P4A4</accession>
<organism evidence="2 3">
    <name type="scientific">Brasilonema bromeliae SPC951</name>
    <dbReference type="NCBI Taxonomy" id="385972"/>
    <lineage>
        <taxon>Bacteria</taxon>
        <taxon>Bacillati</taxon>
        <taxon>Cyanobacteriota</taxon>
        <taxon>Cyanophyceae</taxon>
        <taxon>Nostocales</taxon>
        <taxon>Scytonemataceae</taxon>
        <taxon>Brasilonema</taxon>
        <taxon>Bromeliae group (in: Brasilonema)</taxon>
    </lineage>
</organism>
<protein>
    <submittedName>
        <fullName evidence="2">Uncharacterized protein</fullName>
    </submittedName>
</protein>
<comment type="caution">
    <text evidence="2">The sequence shown here is derived from an EMBL/GenBank/DDBJ whole genome shotgun (WGS) entry which is preliminary data.</text>
</comment>
<keyword evidence="1" id="KW-0472">Membrane</keyword>
<feature type="transmembrane region" description="Helical" evidence="1">
    <location>
        <begin position="12"/>
        <end position="39"/>
    </location>
</feature>
<keyword evidence="3" id="KW-1185">Reference proteome</keyword>
<proteinExistence type="predicted"/>
<sequence length="72" mass="8265">MNEQIEKTDKLIFSLFSTMLCLANHLITYNSLLFVIFLVKKDRKLKDWPKICEIDSTFGSGSFTALTYIIVG</sequence>
<evidence type="ECO:0000313" key="3">
    <source>
        <dbReference type="Proteomes" id="UP000718564"/>
    </source>
</evidence>